<proteinExistence type="predicted"/>
<evidence type="ECO:0000313" key="1">
    <source>
        <dbReference type="EMBL" id="PKR87376.1"/>
    </source>
</evidence>
<name>A0A1I4V7P6_9HYPH</name>
<protein>
    <submittedName>
        <fullName evidence="1">Uncharacterized protein</fullName>
    </submittedName>
</protein>
<dbReference type="Proteomes" id="UP000233491">
    <property type="component" value="Unassembled WGS sequence"/>
</dbReference>
<keyword evidence="2" id="KW-1185">Reference proteome</keyword>
<sequence>MSNLPRTPVETLHHIATLSEQMAQQAQRCDLPFIAYLLSMASQEARAELKKAGFPVAPDQAARMGNVVQ</sequence>
<dbReference type="OrthoDB" id="8452707at2"/>
<dbReference type="RefSeq" id="WP_101291187.1">
    <property type="nucleotide sequence ID" value="NZ_FOUQ01000010.1"/>
</dbReference>
<dbReference type="AlphaFoldDB" id="A0A1I4V7P6"/>
<evidence type="ECO:0000313" key="2">
    <source>
        <dbReference type="Proteomes" id="UP000233491"/>
    </source>
</evidence>
<accession>A0A1I4V7P6</accession>
<dbReference type="EMBL" id="PJNW01000019">
    <property type="protein sequence ID" value="PKR87376.1"/>
    <property type="molecule type" value="Genomic_DNA"/>
</dbReference>
<gene>
    <name evidence="1" type="ORF">CXZ10_20230</name>
</gene>
<reference evidence="1 2" key="1">
    <citation type="submission" date="2017-12" db="EMBL/GenBank/DDBJ databases">
        <title>Anaerobic carbon monoxide metabolism by Pleomorphomonas carboxyditropha sp. nov., a new mesophilic hydrogenogenic carboxidotroph.</title>
        <authorList>
            <person name="Esquivel-Elizondo S."/>
            <person name="Krajmalnik-Brown R."/>
        </authorList>
    </citation>
    <scope>NUCLEOTIDE SEQUENCE [LARGE SCALE GENOMIC DNA]</scope>
    <source>
        <strain evidence="1 2">R5-392</strain>
    </source>
</reference>
<organism evidence="1 2">
    <name type="scientific">Pleomorphomonas diazotrophica</name>
    <dbReference type="NCBI Taxonomy" id="1166257"/>
    <lineage>
        <taxon>Bacteria</taxon>
        <taxon>Pseudomonadati</taxon>
        <taxon>Pseudomonadota</taxon>
        <taxon>Alphaproteobacteria</taxon>
        <taxon>Hyphomicrobiales</taxon>
        <taxon>Pleomorphomonadaceae</taxon>
        <taxon>Pleomorphomonas</taxon>
    </lineage>
</organism>
<comment type="caution">
    <text evidence="1">The sequence shown here is derived from an EMBL/GenBank/DDBJ whole genome shotgun (WGS) entry which is preliminary data.</text>
</comment>